<dbReference type="InterPro" id="IPR046373">
    <property type="entry name" value="Acyl-CoA_Oxase/DH_mid-dom_sf"/>
</dbReference>
<name>A0A0C5J035_9PROT</name>
<protein>
    <submittedName>
        <fullName evidence="1">Uncharacterized protein</fullName>
    </submittedName>
</protein>
<reference evidence="1 2" key="1">
    <citation type="journal article" date="2015" name="Genome Announc.">
        <title>Complete Genome Sequence of a Novel Bacterium within the Family Rhodocyclaceae That Degrades Polycyclic Aromatic Hydrocarbons.</title>
        <authorList>
            <person name="Singleton D.R."/>
            <person name="Dickey A.N."/>
            <person name="Scholl E.H."/>
            <person name="Wright F.A."/>
            <person name="Aitken M.D."/>
        </authorList>
    </citation>
    <scope>NUCLEOTIDE SEQUENCE [LARGE SCALE GENOMIC DNA]</scope>
    <source>
        <strain evidence="2">PG1-Ca6</strain>
    </source>
</reference>
<organism evidence="1 2">
    <name type="scientific">Rugosibacter aromaticivorans</name>
    <dbReference type="NCBI Taxonomy" id="1565605"/>
    <lineage>
        <taxon>Bacteria</taxon>
        <taxon>Pseudomonadati</taxon>
        <taxon>Pseudomonadota</taxon>
        <taxon>Betaproteobacteria</taxon>
        <taxon>Nitrosomonadales</taxon>
        <taxon>Sterolibacteriaceae</taxon>
        <taxon>Rugosibacter</taxon>
    </lineage>
</organism>
<keyword evidence="2" id="KW-1185">Reference proteome</keyword>
<dbReference type="AlphaFoldDB" id="A0A0C5J035"/>
<dbReference type="EMBL" id="CP010554">
    <property type="protein sequence ID" value="AJP48422.1"/>
    <property type="molecule type" value="Genomic_DNA"/>
</dbReference>
<dbReference type="RefSeq" id="WP_202634332.1">
    <property type="nucleotide sequence ID" value="NZ_CP010554.1"/>
</dbReference>
<dbReference type="GO" id="GO:0016627">
    <property type="term" value="F:oxidoreductase activity, acting on the CH-CH group of donors"/>
    <property type="evidence" value="ECO:0007669"/>
    <property type="project" value="InterPro"/>
</dbReference>
<dbReference type="HOGENOM" id="CLU_1480896_0_0_4"/>
<proteinExistence type="predicted"/>
<dbReference type="STRING" id="1565605.PG1C_08015"/>
<evidence type="ECO:0000313" key="1">
    <source>
        <dbReference type="EMBL" id="AJP48422.1"/>
    </source>
</evidence>
<sequence>MAGSAWGAIIDLPGTTTGPQPCLITIKVAEGKIIRNWDTLRLRGTVSNGLQVENVFVPWHRIFPAGAVKNDAQPMGGDYDPEEPVYRVPYMPAGAMASFSAIAVGTVQRLHKELHERIRTRQRVVLGRKEWESLVAQCNVGEVTTWVEQIEALHARYAGQIESWSRQGIPLVPEIDSNRLGA</sequence>
<gene>
    <name evidence="1" type="ORF">PG1C_08015</name>
</gene>
<evidence type="ECO:0000313" key="2">
    <source>
        <dbReference type="Proteomes" id="UP000061603"/>
    </source>
</evidence>
<dbReference type="KEGG" id="rbu:PG1C_08015"/>
<dbReference type="Gene3D" id="2.40.110.10">
    <property type="entry name" value="Butyryl-CoA Dehydrogenase, subunit A, domain 2"/>
    <property type="match status" value="1"/>
</dbReference>
<dbReference type="Gene3D" id="1.20.140.10">
    <property type="entry name" value="Butyryl-CoA Dehydrogenase, subunit A, domain 3"/>
    <property type="match status" value="1"/>
</dbReference>
<dbReference type="Proteomes" id="UP000061603">
    <property type="component" value="Chromosome"/>
</dbReference>
<accession>A0A0C5J035</accession>